<name>A0A0G4GIS6_9ALVE</name>
<dbReference type="AlphaFoldDB" id="A0A0G4GIS6"/>
<protein>
    <submittedName>
        <fullName evidence="2">Uncharacterized protein</fullName>
    </submittedName>
</protein>
<dbReference type="VEuPathDB" id="CryptoDB:Cvel_22078"/>
<organism evidence="2">
    <name type="scientific">Chromera velia CCMP2878</name>
    <dbReference type="NCBI Taxonomy" id="1169474"/>
    <lineage>
        <taxon>Eukaryota</taxon>
        <taxon>Sar</taxon>
        <taxon>Alveolata</taxon>
        <taxon>Colpodellida</taxon>
        <taxon>Chromeraceae</taxon>
        <taxon>Chromera</taxon>
    </lineage>
</organism>
<feature type="compositionally biased region" description="Low complexity" evidence="1">
    <location>
        <begin position="661"/>
        <end position="676"/>
    </location>
</feature>
<feature type="compositionally biased region" description="Low complexity" evidence="1">
    <location>
        <begin position="410"/>
        <end position="463"/>
    </location>
</feature>
<feature type="region of interest" description="Disordered" evidence="1">
    <location>
        <begin position="815"/>
        <end position="957"/>
    </location>
</feature>
<feature type="compositionally biased region" description="Gly residues" evidence="1">
    <location>
        <begin position="612"/>
        <end position="622"/>
    </location>
</feature>
<evidence type="ECO:0000256" key="1">
    <source>
        <dbReference type="SAM" id="MobiDB-lite"/>
    </source>
</evidence>
<feature type="compositionally biased region" description="Basic and acidic residues" evidence="1">
    <location>
        <begin position="890"/>
        <end position="908"/>
    </location>
</feature>
<feature type="compositionally biased region" description="Polar residues" evidence="1">
    <location>
        <begin position="624"/>
        <end position="635"/>
    </location>
</feature>
<feature type="compositionally biased region" description="Low complexity" evidence="1">
    <location>
        <begin position="587"/>
        <end position="608"/>
    </location>
</feature>
<proteinExistence type="predicted"/>
<feature type="compositionally biased region" description="Basic residues" evidence="1">
    <location>
        <begin position="839"/>
        <end position="851"/>
    </location>
</feature>
<feature type="compositionally biased region" description="Gly residues" evidence="1">
    <location>
        <begin position="638"/>
        <end position="654"/>
    </location>
</feature>
<dbReference type="EMBL" id="CDMZ01001253">
    <property type="protein sequence ID" value="CEM29737.1"/>
    <property type="molecule type" value="Genomic_DNA"/>
</dbReference>
<sequence>MASPFPHTYRRTDKEYRRRLQQSVRLSDYRMKGVRTGQTLSMLPAFERTVKKFHPHLKAEAALPPSEEPLAQKKAKIPNSIIVDPRRRTAIQYFARLQIAGSEKVRKGMMQRIATEPDLREPERDVEVRRRQERDLPGVLHRSLLRVSSSKYNPLPGNPFRPINSQHLLSASESVPALEDKIFDPLSPSMKDPLSPTASIAETLARASDSSPQNLLSEMKVTDKEFLLNAPPPVWNRKSRPSIRVRGLANVAGALSSVAAGAPASGAESGGEETELRIFGSGAPSQGRREKEEPVDIFGGARLIENPKWPHQDPRPLVGGDTVIITRPPLSEAKVVRAQKFFFLDNVLTQQFESEVAELARQHRVHYKKMVVDLVVSKAERRRIREMRAEKLRQEAALGLAHTGPGGAPVGPSSSSGAQLSPQSSPSIQKRTLAPSSSSSSSSAGGLPLPSPSAKGHPEAPAAASPPPQRTEAPASLSPDPGSSTQTLEHLPGSGSSAFEGDKYRGAGPALDSAEGQKAIAEMRERAAREMADLPPLLSHPGDDRDDEIDDHQQLPSSHQIRRRGRRRNKENLASVYHAVPRDFFASSADWGPLSSSSSLTRGTSTFSEFPQGGGNTRGGSNGFASSGRRTNSTKFGFGTGRSGPGKTTGGFGTGNKMNFLSSVSESLPPHSSVSSFGPFFDPSAPHPPHANAHSTKKKKPPPLETQYPDVHVNPRWRPDIRSLKTGKNQRNPPRLIFNGGWLPNEEHPSLLPAEKLAEIEIGPQSSTEADCDKPLASHVDVLHTGNRRLFPLLPAHAYQQAPYALAQSLSCTSIPPSSEDLPPRSQSSLWAEKEKGQGFHKSKKGQRRTTQRPSQGKATRAVQSRDADAHLQGRSVDLETSLSSVSPGRPEHLEGGSRRGSLREGRGAKGVASRQQNATHPGVMQTSGRMGSERGGGMAEGFKSLRTTGARSVPVL</sequence>
<accession>A0A0G4GIS6</accession>
<feature type="region of interest" description="Disordered" evidence="1">
    <location>
        <begin position="401"/>
        <end position="570"/>
    </location>
</feature>
<reference evidence="2" key="1">
    <citation type="submission" date="2014-11" db="EMBL/GenBank/DDBJ databases">
        <authorList>
            <person name="Otto D Thomas"/>
            <person name="Naeem Raeece"/>
        </authorList>
    </citation>
    <scope>NUCLEOTIDE SEQUENCE</scope>
</reference>
<evidence type="ECO:0000313" key="2">
    <source>
        <dbReference type="EMBL" id="CEM29737.1"/>
    </source>
</evidence>
<feature type="compositionally biased region" description="Basic and acidic residues" evidence="1">
    <location>
        <begin position="521"/>
        <end position="532"/>
    </location>
</feature>
<feature type="compositionally biased region" description="Basic residues" evidence="1">
    <location>
        <begin position="560"/>
        <end position="569"/>
    </location>
</feature>
<gene>
    <name evidence="2" type="ORF">Cvel_22078</name>
</gene>
<feature type="region of interest" description="Disordered" evidence="1">
    <location>
        <begin position="587"/>
        <end position="733"/>
    </location>
</feature>